<reference evidence="4" key="1">
    <citation type="submission" date="2023-03" db="EMBL/GenBank/DDBJ databases">
        <title>Chromosome-level genomes of two armyworms, Mythimna separata and Mythimna loreyi, provide insights into the biosynthesis and reception of sex pheromones.</title>
        <authorList>
            <person name="Zhao H."/>
        </authorList>
    </citation>
    <scope>NUCLEOTIDE SEQUENCE</scope>
    <source>
        <strain evidence="4">BeijingLab</strain>
        <tissue evidence="4">Pupa</tissue>
    </source>
</reference>
<gene>
    <name evidence="4" type="ORF">PYW07_007683</name>
</gene>
<feature type="signal peptide" evidence="2">
    <location>
        <begin position="1"/>
        <end position="16"/>
    </location>
</feature>
<evidence type="ECO:0000256" key="2">
    <source>
        <dbReference type="SAM" id="SignalP"/>
    </source>
</evidence>
<name>A0AAD7YQP5_MYTSE</name>
<dbReference type="Pfam" id="PF00135">
    <property type="entry name" value="COesterase"/>
    <property type="match status" value="2"/>
</dbReference>
<dbReference type="PANTHER" id="PTHR11559">
    <property type="entry name" value="CARBOXYLESTERASE"/>
    <property type="match status" value="1"/>
</dbReference>
<evidence type="ECO:0000256" key="1">
    <source>
        <dbReference type="ARBA" id="ARBA00023180"/>
    </source>
</evidence>
<dbReference type="AlphaFoldDB" id="A0AAD7YQP5"/>
<sequence>MLSAILFSSICVLVQSTDPTVTIDGHKIIGIADPGGFAKYLGIPYADVDPKFPFSPSKPHPAFTQDFVANEAKSCLRIENEFIFGTIDCLTLDIYVPNAPGVLLPVMVWIKRESEFKHNEKKFAGVESFISEHPRNIKSSKASSTPIIIGYGDLPPMPAPVMYEIWISDFDMKEDSEDYRFAYDVVRQFYFEEEKVNASNLLIDYLLRYPIHRMAELLLQNGATNVYRYVFSYNGGRIIKDPLDFFIGNEINYLLDDAVFDKTTTREDKFIIDVITTLWTNFAKFGNPTPQITELTPIKWKPITKKTHPYLNIDLKVSEGSRPAHDRMTFWHMFYKLYKAYLR</sequence>
<dbReference type="Gene3D" id="3.40.50.1820">
    <property type="entry name" value="alpha/beta hydrolase"/>
    <property type="match status" value="2"/>
</dbReference>
<protein>
    <recommendedName>
        <fullName evidence="3">Carboxylesterase type B domain-containing protein</fullName>
    </recommendedName>
</protein>
<keyword evidence="2" id="KW-0732">Signal</keyword>
<dbReference type="InterPro" id="IPR002018">
    <property type="entry name" value="CarbesteraseB"/>
</dbReference>
<keyword evidence="5" id="KW-1185">Reference proteome</keyword>
<dbReference type="InterPro" id="IPR029058">
    <property type="entry name" value="AB_hydrolase_fold"/>
</dbReference>
<dbReference type="SUPFAM" id="SSF53474">
    <property type="entry name" value="alpha/beta-Hydrolases"/>
    <property type="match status" value="2"/>
</dbReference>
<evidence type="ECO:0000259" key="3">
    <source>
        <dbReference type="Pfam" id="PF00135"/>
    </source>
</evidence>
<organism evidence="4 5">
    <name type="scientific">Mythimna separata</name>
    <name type="common">Oriental armyworm</name>
    <name type="synonym">Pseudaletia separata</name>
    <dbReference type="NCBI Taxonomy" id="271217"/>
    <lineage>
        <taxon>Eukaryota</taxon>
        <taxon>Metazoa</taxon>
        <taxon>Ecdysozoa</taxon>
        <taxon>Arthropoda</taxon>
        <taxon>Hexapoda</taxon>
        <taxon>Insecta</taxon>
        <taxon>Pterygota</taxon>
        <taxon>Neoptera</taxon>
        <taxon>Endopterygota</taxon>
        <taxon>Lepidoptera</taxon>
        <taxon>Glossata</taxon>
        <taxon>Ditrysia</taxon>
        <taxon>Noctuoidea</taxon>
        <taxon>Noctuidae</taxon>
        <taxon>Noctuinae</taxon>
        <taxon>Hadenini</taxon>
        <taxon>Mythimna</taxon>
    </lineage>
</organism>
<accession>A0AAD7YQP5</accession>
<evidence type="ECO:0000313" key="4">
    <source>
        <dbReference type="EMBL" id="KAJ8723703.1"/>
    </source>
</evidence>
<keyword evidence="1" id="KW-0325">Glycoprotein</keyword>
<feature type="domain" description="Carboxylesterase type B" evidence="3">
    <location>
        <begin position="21"/>
        <end position="122"/>
    </location>
</feature>
<feature type="chain" id="PRO_5042003297" description="Carboxylesterase type B domain-containing protein" evidence="2">
    <location>
        <begin position="17"/>
        <end position="343"/>
    </location>
</feature>
<dbReference type="Proteomes" id="UP001231518">
    <property type="component" value="Chromosome 20"/>
</dbReference>
<dbReference type="InterPro" id="IPR050309">
    <property type="entry name" value="Type-B_Carboxylest/Lipase"/>
</dbReference>
<dbReference type="EMBL" id="JARGEI010000011">
    <property type="protein sequence ID" value="KAJ8723703.1"/>
    <property type="molecule type" value="Genomic_DNA"/>
</dbReference>
<evidence type="ECO:0000313" key="5">
    <source>
        <dbReference type="Proteomes" id="UP001231518"/>
    </source>
</evidence>
<proteinExistence type="predicted"/>
<comment type="caution">
    <text evidence="4">The sequence shown here is derived from an EMBL/GenBank/DDBJ whole genome shotgun (WGS) entry which is preliminary data.</text>
</comment>
<feature type="domain" description="Carboxylesterase type B" evidence="3">
    <location>
        <begin position="191"/>
        <end position="331"/>
    </location>
</feature>